<dbReference type="InterPro" id="IPR030184">
    <property type="entry name" value="WAT1-related"/>
</dbReference>
<evidence type="ECO:0000256" key="3">
    <source>
        <dbReference type="ARBA" id="ARBA00023136"/>
    </source>
</evidence>
<protein>
    <recommendedName>
        <fullName evidence="7">WAT1-related protein</fullName>
    </recommendedName>
</protein>
<evidence type="ECO:0000256" key="4">
    <source>
        <dbReference type="SAM" id="Phobius"/>
    </source>
</evidence>
<organism evidence="5 6">
    <name type="scientific">Gossypium aridum</name>
    <name type="common">American cotton</name>
    <name type="synonym">Erioxylum aridum</name>
    <dbReference type="NCBI Taxonomy" id="34290"/>
    <lineage>
        <taxon>Eukaryota</taxon>
        <taxon>Viridiplantae</taxon>
        <taxon>Streptophyta</taxon>
        <taxon>Embryophyta</taxon>
        <taxon>Tracheophyta</taxon>
        <taxon>Spermatophyta</taxon>
        <taxon>Magnoliopsida</taxon>
        <taxon>eudicotyledons</taxon>
        <taxon>Gunneridae</taxon>
        <taxon>Pentapetalae</taxon>
        <taxon>rosids</taxon>
        <taxon>malvids</taxon>
        <taxon>Malvales</taxon>
        <taxon>Malvaceae</taxon>
        <taxon>Malvoideae</taxon>
        <taxon>Gossypium</taxon>
    </lineage>
</organism>
<reference evidence="5 6" key="1">
    <citation type="journal article" date="2019" name="Genome Biol. Evol.">
        <title>Insights into the evolution of the New World diploid cottons (Gossypium, subgenus Houzingenia) based on genome sequencing.</title>
        <authorList>
            <person name="Grover C.E."/>
            <person name="Arick M.A. 2nd"/>
            <person name="Thrash A."/>
            <person name="Conover J.L."/>
            <person name="Sanders W.S."/>
            <person name="Peterson D.G."/>
            <person name="Frelichowski J.E."/>
            <person name="Scheffler J.A."/>
            <person name="Scheffler B.E."/>
            <person name="Wendel J.F."/>
        </authorList>
    </citation>
    <scope>NUCLEOTIDE SEQUENCE [LARGE SCALE GENOMIC DNA]</scope>
    <source>
        <strain evidence="5">185</strain>
        <tissue evidence="5">Leaf</tissue>
    </source>
</reference>
<dbReference type="EMBL" id="JABFAA010000003">
    <property type="protein sequence ID" value="MBA0678163.1"/>
    <property type="molecule type" value="Genomic_DNA"/>
</dbReference>
<keyword evidence="2 4" id="KW-1133">Transmembrane helix</keyword>
<dbReference type="GO" id="GO:0016020">
    <property type="term" value="C:membrane"/>
    <property type="evidence" value="ECO:0007669"/>
    <property type="project" value="InterPro"/>
</dbReference>
<sequence length="111" mass="12103">MSKGMNHFAFVVYSNALASLILLPATFFFTRITLMQNCVIIGVIYNSPTLASALANLIPAFTFLLAVIFRFVSAAMPFVFAAVLKGYPSEITLVSFYCLFGSIQSALVTFP</sequence>
<dbReference type="GO" id="GO:0022857">
    <property type="term" value="F:transmembrane transporter activity"/>
    <property type="evidence" value="ECO:0007669"/>
    <property type="project" value="InterPro"/>
</dbReference>
<proteinExistence type="predicted"/>
<dbReference type="AlphaFoldDB" id="A0A7J8WTA8"/>
<evidence type="ECO:0000256" key="2">
    <source>
        <dbReference type="ARBA" id="ARBA00022989"/>
    </source>
</evidence>
<feature type="transmembrane region" description="Helical" evidence="4">
    <location>
        <begin position="12"/>
        <end position="45"/>
    </location>
</feature>
<comment type="caution">
    <text evidence="5">The sequence shown here is derived from an EMBL/GenBank/DDBJ whole genome shotgun (WGS) entry which is preliminary data.</text>
</comment>
<keyword evidence="1 4" id="KW-0812">Transmembrane</keyword>
<dbReference type="PANTHER" id="PTHR31218">
    <property type="entry name" value="WAT1-RELATED PROTEIN"/>
    <property type="match status" value="1"/>
</dbReference>
<keyword evidence="3 4" id="KW-0472">Membrane</keyword>
<feature type="transmembrane region" description="Helical" evidence="4">
    <location>
        <begin position="91"/>
        <end position="110"/>
    </location>
</feature>
<dbReference type="Proteomes" id="UP000593577">
    <property type="component" value="Unassembled WGS sequence"/>
</dbReference>
<accession>A0A7J8WTA8</accession>
<feature type="transmembrane region" description="Helical" evidence="4">
    <location>
        <begin position="57"/>
        <end position="84"/>
    </location>
</feature>
<evidence type="ECO:0000313" key="6">
    <source>
        <dbReference type="Proteomes" id="UP000593577"/>
    </source>
</evidence>
<evidence type="ECO:0008006" key="7">
    <source>
        <dbReference type="Google" id="ProtNLM"/>
    </source>
</evidence>
<evidence type="ECO:0000313" key="5">
    <source>
        <dbReference type="EMBL" id="MBA0678163.1"/>
    </source>
</evidence>
<name>A0A7J8WTA8_GOSAI</name>
<gene>
    <name evidence="5" type="ORF">Goari_019523</name>
</gene>
<evidence type="ECO:0000256" key="1">
    <source>
        <dbReference type="ARBA" id="ARBA00022692"/>
    </source>
</evidence>
<keyword evidence="6" id="KW-1185">Reference proteome</keyword>